<sequence>MIVLFLLLFVAISSPCETPVNCTIDQAFECFDSITITEEDSVSLKNAITHALDAYVYKDITQNPPQPDFDSNFFHKVNIDERLNEIKTGKQNFVEYFYKFQRLIFDLHDLHISISLKSNTQHNYFIEDFAAVLPFTMTIETDKKVYLPALNIITAFDLTMPPEVVENEKVEVEEIDGQTPFQYIRTFAEMFAGMKNEHAKFTYAKEMFGMFMMSYAPLTKEYLETPITVKYKNGVNISVNYQMMNLGGSIRATDNNKKTSKQLQIAQMKEFIDKKRRTAGAKIITAKDLFESSEVRKKRSVKETVSESINCQILDIDNEKVNVLKISSFSTDEVAEIRYYISAIKSCFEKFDENNGTIGVILPLNGGGYLDLESIIEKALSNDVDVNNYGSVRLSDNTVLAFQNGFNDLFVDTETCKNCYNSSTIGSFYTEPVTVNYGDVKHMRSKTEIIKTSTLDKLLTKNPRKPTEIVLMSDAFCYSACSLLTKGLQEKGGAIVVGYFGDPEGKLIDHDVGQSPTAIATFDEVLPKAEKDKMTEMGISMQFGFVETYKYNYNYSEEVPREYLIDVVDEQIFLGSYGVTRVNEFARTIKSVAEKYRTQCNKDNKKLVLRSELCDSKMTVEHAHGGYVCGDDGRWSEVCVPTYCDENYYFDFFNQKCVRDVCQAESHSSSQPSQSSSSSHETSSASSNTSTESKSDESGHSTTSSESNSSSEGSENVKKFDWNVVIISVITVVLVIVVIIVIIGVTICWLRKNKNVALETGNNYSRLEEVAMN</sequence>
<dbReference type="VEuPathDB" id="AmoebaDB:EIN_135160"/>
<evidence type="ECO:0000313" key="5">
    <source>
        <dbReference type="Proteomes" id="UP000014680"/>
    </source>
</evidence>
<dbReference type="PANTHER" id="PTHR37049">
    <property type="entry name" value="PEPTIDASE S41 FAMILY PROTEIN"/>
    <property type="match status" value="1"/>
</dbReference>
<gene>
    <name evidence="4" type="ORF">EIN_135160</name>
</gene>
<dbReference type="GeneID" id="14884951"/>
<dbReference type="InterPro" id="IPR052766">
    <property type="entry name" value="S41A_metabolite_peptidase"/>
</dbReference>
<keyword evidence="2" id="KW-1133">Transmembrane helix</keyword>
<feature type="compositionally biased region" description="Low complexity" evidence="1">
    <location>
        <begin position="700"/>
        <end position="714"/>
    </location>
</feature>
<evidence type="ECO:0000256" key="3">
    <source>
        <dbReference type="SAM" id="SignalP"/>
    </source>
</evidence>
<dbReference type="InterPro" id="IPR029045">
    <property type="entry name" value="ClpP/crotonase-like_dom_sf"/>
</dbReference>
<reference evidence="4 5" key="1">
    <citation type="submission" date="2012-10" db="EMBL/GenBank/DDBJ databases">
        <authorList>
            <person name="Zafar N."/>
            <person name="Inman J."/>
            <person name="Hall N."/>
            <person name="Lorenzi H."/>
            <person name="Caler E."/>
        </authorList>
    </citation>
    <scope>NUCLEOTIDE SEQUENCE [LARGE SCALE GENOMIC DNA]</scope>
    <source>
        <strain evidence="4 5">IP1</strain>
    </source>
</reference>
<keyword evidence="2" id="KW-0472">Membrane</keyword>
<keyword evidence="5" id="KW-1185">Reference proteome</keyword>
<feature type="region of interest" description="Disordered" evidence="1">
    <location>
        <begin position="668"/>
        <end position="715"/>
    </location>
</feature>
<dbReference type="AlphaFoldDB" id="A0A0A1TXC5"/>
<feature type="chain" id="PRO_5001980313" evidence="3">
    <location>
        <begin position="19"/>
        <end position="773"/>
    </location>
</feature>
<dbReference type="OMA" id="SWTILLW"/>
<organism evidence="4 5">
    <name type="scientific">Entamoeba invadens IP1</name>
    <dbReference type="NCBI Taxonomy" id="370355"/>
    <lineage>
        <taxon>Eukaryota</taxon>
        <taxon>Amoebozoa</taxon>
        <taxon>Evosea</taxon>
        <taxon>Archamoebae</taxon>
        <taxon>Mastigamoebida</taxon>
        <taxon>Entamoebidae</taxon>
        <taxon>Entamoeba</taxon>
    </lineage>
</organism>
<feature type="transmembrane region" description="Helical" evidence="2">
    <location>
        <begin position="724"/>
        <end position="750"/>
    </location>
</feature>
<dbReference type="PANTHER" id="PTHR37049:SF4">
    <property type="entry name" value="RHODANESE DOMAIN-CONTAINING PROTEIN"/>
    <property type="match status" value="1"/>
</dbReference>
<dbReference type="EMBL" id="KB207027">
    <property type="protein sequence ID" value="ELP85932.1"/>
    <property type="molecule type" value="Genomic_DNA"/>
</dbReference>
<protein>
    <submittedName>
        <fullName evidence="4">Uncharacterized protein</fullName>
    </submittedName>
</protein>
<dbReference type="OrthoDB" id="27214at2759"/>
<dbReference type="SUPFAM" id="SSF52096">
    <property type="entry name" value="ClpP/crotonase"/>
    <property type="match status" value="1"/>
</dbReference>
<dbReference type="Proteomes" id="UP000014680">
    <property type="component" value="Unassembled WGS sequence"/>
</dbReference>
<dbReference type="RefSeq" id="XP_004185278.1">
    <property type="nucleotide sequence ID" value="XM_004185230.1"/>
</dbReference>
<accession>A0A0A1TXC5</accession>
<dbReference type="KEGG" id="eiv:EIN_135160"/>
<feature type="signal peptide" evidence="3">
    <location>
        <begin position="1"/>
        <end position="18"/>
    </location>
</feature>
<name>A0A0A1TXC5_ENTIV</name>
<proteinExistence type="predicted"/>
<keyword evidence="3" id="KW-0732">Signal</keyword>
<evidence type="ECO:0000313" key="4">
    <source>
        <dbReference type="EMBL" id="ELP85932.1"/>
    </source>
</evidence>
<keyword evidence="2" id="KW-0812">Transmembrane</keyword>
<dbReference type="Gene3D" id="3.90.226.10">
    <property type="entry name" value="2-enoyl-CoA Hydratase, Chain A, domain 1"/>
    <property type="match status" value="1"/>
</dbReference>
<evidence type="ECO:0000256" key="2">
    <source>
        <dbReference type="SAM" id="Phobius"/>
    </source>
</evidence>
<feature type="compositionally biased region" description="Low complexity" evidence="1">
    <location>
        <begin position="668"/>
        <end position="692"/>
    </location>
</feature>
<evidence type="ECO:0000256" key="1">
    <source>
        <dbReference type="SAM" id="MobiDB-lite"/>
    </source>
</evidence>